<reference evidence="10" key="2">
    <citation type="submission" date="2012-11" db="EMBL/GenBank/DDBJ databases">
        <authorList>
            <person name="Kuo A."/>
            <person name="Curtis B.A."/>
            <person name="Tanifuji G."/>
            <person name="Burki F."/>
            <person name="Gruber A."/>
            <person name="Irimia M."/>
            <person name="Maruyama S."/>
            <person name="Arias M.C."/>
            <person name="Ball S.G."/>
            <person name="Gile G.H."/>
            <person name="Hirakawa Y."/>
            <person name="Hopkins J.F."/>
            <person name="Rensing S.A."/>
            <person name="Schmutz J."/>
            <person name="Symeonidi A."/>
            <person name="Elias M."/>
            <person name="Eveleigh R.J."/>
            <person name="Herman E.K."/>
            <person name="Klute M.J."/>
            <person name="Nakayama T."/>
            <person name="Obornik M."/>
            <person name="Reyes-Prieto A."/>
            <person name="Armbrust E.V."/>
            <person name="Aves S.J."/>
            <person name="Beiko R.G."/>
            <person name="Coutinho P."/>
            <person name="Dacks J.B."/>
            <person name="Durnford D.G."/>
            <person name="Fast N.M."/>
            <person name="Green B.R."/>
            <person name="Grisdale C."/>
            <person name="Hempe F."/>
            <person name="Henrissat B."/>
            <person name="Hoppner M.P."/>
            <person name="Ishida K.-I."/>
            <person name="Kim E."/>
            <person name="Koreny L."/>
            <person name="Kroth P.G."/>
            <person name="Liu Y."/>
            <person name="Malik S.-B."/>
            <person name="Maier U.G."/>
            <person name="McRose D."/>
            <person name="Mock T."/>
            <person name="Neilson J.A."/>
            <person name="Onodera N.T."/>
            <person name="Poole A.M."/>
            <person name="Pritham E.J."/>
            <person name="Richards T.A."/>
            <person name="Rocap G."/>
            <person name="Roy S.W."/>
            <person name="Sarai C."/>
            <person name="Schaack S."/>
            <person name="Shirato S."/>
            <person name="Slamovits C.H."/>
            <person name="Spencer D.F."/>
            <person name="Suzuki S."/>
            <person name="Worden A.Z."/>
            <person name="Zauner S."/>
            <person name="Barry K."/>
            <person name="Bell C."/>
            <person name="Bharti A.K."/>
            <person name="Crow J.A."/>
            <person name="Grimwood J."/>
            <person name="Kramer R."/>
            <person name="Lindquist E."/>
            <person name="Lucas S."/>
            <person name="Salamov A."/>
            <person name="McFadden G.I."/>
            <person name="Lane C.E."/>
            <person name="Keeling P.J."/>
            <person name="Gray M.W."/>
            <person name="Grigoriev I.V."/>
            <person name="Archibald J.M."/>
        </authorList>
    </citation>
    <scope>NUCLEOTIDE SEQUENCE</scope>
    <source>
        <strain evidence="10">CCMP2712</strain>
    </source>
</reference>
<dbReference type="KEGG" id="gtt:GUITHDRAFT_80660"/>
<dbReference type="EnsemblProtists" id="EKX34295">
    <property type="protein sequence ID" value="EKX34295"/>
    <property type="gene ID" value="GUITHDRAFT_80660"/>
</dbReference>
<dbReference type="PROSITE" id="PS50125">
    <property type="entry name" value="GUANYLATE_CYCLASE_2"/>
    <property type="match status" value="1"/>
</dbReference>
<dbReference type="STRING" id="905079.L1IEP9"/>
<keyword evidence="10" id="KW-1185">Reference proteome</keyword>
<feature type="domain" description="Guanylate cyclase" evidence="7">
    <location>
        <begin position="1"/>
        <end position="135"/>
    </location>
</feature>
<dbReference type="Proteomes" id="UP000011087">
    <property type="component" value="Unassembled WGS sequence"/>
</dbReference>
<dbReference type="GeneID" id="17291032"/>
<feature type="non-terminal residue" evidence="8">
    <location>
        <position position="177"/>
    </location>
</feature>
<dbReference type="OrthoDB" id="60033at2759"/>
<evidence type="ECO:0000256" key="1">
    <source>
        <dbReference type="ARBA" id="ARBA00004370"/>
    </source>
</evidence>
<evidence type="ECO:0000256" key="3">
    <source>
        <dbReference type="ARBA" id="ARBA00022741"/>
    </source>
</evidence>
<keyword evidence="4" id="KW-1133">Transmembrane helix</keyword>
<dbReference type="SUPFAM" id="SSF55073">
    <property type="entry name" value="Nucleotide cyclase"/>
    <property type="match status" value="1"/>
</dbReference>
<dbReference type="GO" id="GO:0001653">
    <property type="term" value="F:peptide receptor activity"/>
    <property type="evidence" value="ECO:0007669"/>
    <property type="project" value="TreeGrafter"/>
</dbReference>
<keyword evidence="5" id="KW-0472">Membrane</keyword>
<dbReference type="InterPro" id="IPR029787">
    <property type="entry name" value="Nucleotide_cyclase"/>
</dbReference>
<evidence type="ECO:0000259" key="7">
    <source>
        <dbReference type="PROSITE" id="PS50125"/>
    </source>
</evidence>
<evidence type="ECO:0000256" key="4">
    <source>
        <dbReference type="ARBA" id="ARBA00022989"/>
    </source>
</evidence>
<dbReference type="GO" id="GO:0004383">
    <property type="term" value="F:guanylate cyclase activity"/>
    <property type="evidence" value="ECO:0007669"/>
    <property type="project" value="TreeGrafter"/>
</dbReference>
<comment type="subcellular location">
    <subcellularLocation>
        <location evidence="1">Membrane</location>
    </subcellularLocation>
</comment>
<organism evidence="8">
    <name type="scientific">Guillardia theta (strain CCMP2712)</name>
    <name type="common">Cryptophyte</name>
    <dbReference type="NCBI Taxonomy" id="905079"/>
    <lineage>
        <taxon>Eukaryota</taxon>
        <taxon>Cryptophyceae</taxon>
        <taxon>Pyrenomonadales</taxon>
        <taxon>Geminigeraceae</taxon>
        <taxon>Guillardia</taxon>
    </lineage>
</organism>
<evidence type="ECO:0000256" key="6">
    <source>
        <dbReference type="ARBA" id="ARBA00023239"/>
    </source>
</evidence>
<accession>L1IEP9</accession>
<dbReference type="GO" id="GO:0007168">
    <property type="term" value="P:receptor guanylyl cyclase signaling pathway"/>
    <property type="evidence" value="ECO:0007669"/>
    <property type="project" value="TreeGrafter"/>
</dbReference>
<keyword evidence="2" id="KW-0812">Transmembrane</keyword>
<reference evidence="9" key="3">
    <citation type="submission" date="2015-06" db="UniProtKB">
        <authorList>
            <consortium name="EnsemblProtists"/>
        </authorList>
    </citation>
    <scope>IDENTIFICATION</scope>
</reference>
<dbReference type="InterPro" id="IPR050401">
    <property type="entry name" value="Cyclic_nucleotide_synthase"/>
</dbReference>
<dbReference type="eggNOG" id="KOG1023">
    <property type="taxonomic scope" value="Eukaryota"/>
</dbReference>
<evidence type="ECO:0000313" key="9">
    <source>
        <dbReference type="EnsemblProtists" id="EKX34295"/>
    </source>
</evidence>
<dbReference type="GO" id="GO:0000166">
    <property type="term" value="F:nucleotide binding"/>
    <property type="evidence" value="ECO:0007669"/>
    <property type="project" value="UniProtKB-KW"/>
</dbReference>
<evidence type="ECO:0000313" key="8">
    <source>
        <dbReference type="EMBL" id="EKX34295.1"/>
    </source>
</evidence>
<dbReference type="HOGENOM" id="CLU_001072_6_2_1"/>
<evidence type="ECO:0000313" key="10">
    <source>
        <dbReference type="Proteomes" id="UP000011087"/>
    </source>
</evidence>
<proteinExistence type="predicted"/>
<dbReference type="PANTHER" id="PTHR11920:SF501">
    <property type="entry name" value="GUANYLATE CYCLASE 32E"/>
    <property type="match status" value="1"/>
</dbReference>
<evidence type="ECO:0000256" key="5">
    <source>
        <dbReference type="ARBA" id="ARBA00023136"/>
    </source>
</evidence>
<reference evidence="8 10" key="1">
    <citation type="journal article" date="2012" name="Nature">
        <title>Algal genomes reveal evolutionary mosaicism and the fate of nucleomorphs.</title>
        <authorList>
            <consortium name="DOE Joint Genome Institute"/>
            <person name="Curtis B.A."/>
            <person name="Tanifuji G."/>
            <person name="Burki F."/>
            <person name="Gruber A."/>
            <person name="Irimia M."/>
            <person name="Maruyama S."/>
            <person name="Arias M.C."/>
            <person name="Ball S.G."/>
            <person name="Gile G.H."/>
            <person name="Hirakawa Y."/>
            <person name="Hopkins J.F."/>
            <person name="Kuo A."/>
            <person name="Rensing S.A."/>
            <person name="Schmutz J."/>
            <person name="Symeonidi A."/>
            <person name="Elias M."/>
            <person name="Eveleigh R.J."/>
            <person name="Herman E.K."/>
            <person name="Klute M.J."/>
            <person name="Nakayama T."/>
            <person name="Obornik M."/>
            <person name="Reyes-Prieto A."/>
            <person name="Armbrust E.V."/>
            <person name="Aves S.J."/>
            <person name="Beiko R.G."/>
            <person name="Coutinho P."/>
            <person name="Dacks J.B."/>
            <person name="Durnford D.G."/>
            <person name="Fast N.M."/>
            <person name="Green B.R."/>
            <person name="Grisdale C.J."/>
            <person name="Hempel F."/>
            <person name="Henrissat B."/>
            <person name="Hoppner M.P."/>
            <person name="Ishida K."/>
            <person name="Kim E."/>
            <person name="Koreny L."/>
            <person name="Kroth P.G."/>
            <person name="Liu Y."/>
            <person name="Malik S.B."/>
            <person name="Maier U.G."/>
            <person name="McRose D."/>
            <person name="Mock T."/>
            <person name="Neilson J.A."/>
            <person name="Onodera N.T."/>
            <person name="Poole A.M."/>
            <person name="Pritham E.J."/>
            <person name="Richards T.A."/>
            <person name="Rocap G."/>
            <person name="Roy S.W."/>
            <person name="Sarai C."/>
            <person name="Schaack S."/>
            <person name="Shirato S."/>
            <person name="Slamovits C.H."/>
            <person name="Spencer D.F."/>
            <person name="Suzuki S."/>
            <person name="Worden A.Z."/>
            <person name="Zauner S."/>
            <person name="Barry K."/>
            <person name="Bell C."/>
            <person name="Bharti A.K."/>
            <person name="Crow J.A."/>
            <person name="Grimwood J."/>
            <person name="Kramer R."/>
            <person name="Lindquist E."/>
            <person name="Lucas S."/>
            <person name="Salamov A."/>
            <person name="McFadden G.I."/>
            <person name="Lane C.E."/>
            <person name="Keeling P.J."/>
            <person name="Gray M.W."/>
            <person name="Grigoriev I.V."/>
            <person name="Archibald J.M."/>
        </authorList>
    </citation>
    <scope>NUCLEOTIDE SEQUENCE</scope>
    <source>
        <strain evidence="8 10">CCMP2712</strain>
    </source>
</reference>
<name>L1IEP9_GUITC</name>
<protein>
    <recommendedName>
        <fullName evidence="7">Guanylate cyclase domain-containing protein</fullName>
    </recommendedName>
</protein>
<dbReference type="GO" id="GO:0005886">
    <property type="term" value="C:plasma membrane"/>
    <property type="evidence" value="ECO:0007669"/>
    <property type="project" value="TreeGrafter"/>
</dbReference>
<evidence type="ECO:0000256" key="2">
    <source>
        <dbReference type="ARBA" id="ARBA00022692"/>
    </source>
</evidence>
<dbReference type="Pfam" id="PF00211">
    <property type="entry name" value="Guanylate_cyc"/>
    <property type="match status" value="1"/>
</dbReference>
<dbReference type="GO" id="GO:0035556">
    <property type="term" value="P:intracellular signal transduction"/>
    <property type="evidence" value="ECO:0007669"/>
    <property type="project" value="InterPro"/>
</dbReference>
<dbReference type="SMART" id="SM00044">
    <property type="entry name" value="CYCc"/>
    <property type="match status" value="1"/>
</dbReference>
<dbReference type="RefSeq" id="XP_005821275.1">
    <property type="nucleotide sequence ID" value="XM_005821218.1"/>
</dbReference>
<keyword evidence="6" id="KW-0456">Lyase</keyword>
<dbReference type="Gene3D" id="3.30.70.1230">
    <property type="entry name" value="Nucleotide cyclase"/>
    <property type="match status" value="1"/>
</dbReference>
<dbReference type="EMBL" id="JH993113">
    <property type="protein sequence ID" value="EKX34295.1"/>
    <property type="molecule type" value="Genomic_DNA"/>
</dbReference>
<dbReference type="PANTHER" id="PTHR11920">
    <property type="entry name" value="GUANYLYL CYCLASE"/>
    <property type="match status" value="1"/>
</dbReference>
<sequence length="177" mass="19361">MFCSLGPQHLLKSKTSAEIFEILDQVFEKFDDAVDHHGMYKYQNVGDWYIIMCPRAARPFDQKLQAEPYPRSHVRSMVHLAADLIGIAKKHDIQGTKLNLKIGMHCGPAAGAVVGSHRAFYCVYGDTTNTAARMCKYAAANQILCTCSFAKIAGGCKGLPFAFEAKGIISVKGKGAM</sequence>
<dbReference type="CDD" id="cd07302">
    <property type="entry name" value="CHD"/>
    <property type="match status" value="1"/>
</dbReference>
<dbReference type="GO" id="GO:0004016">
    <property type="term" value="F:adenylate cyclase activity"/>
    <property type="evidence" value="ECO:0007669"/>
    <property type="project" value="TreeGrafter"/>
</dbReference>
<dbReference type="AlphaFoldDB" id="L1IEP9"/>
<dbReference type="InterPro" id="IPR001054">
    <property type="entry name" value="A/G_cyclase"/>
</dbReference>
<dbReference type="PaxDb" id="55529-EKX34295"/>
<keyword evidence="3" id="KW-0547">Nucleotide-binding</keyword>
<gene>
    <name evidence="8" type="ORF">GUITHDRAFT_80660</name>
</gene>